<dbReference type="AlphaFoldDB" id="A0A1X0NYT4"/>
<evidence type="ECO:0000313" key="2">
    <source>
        <dbReference type="EMBL" id="ORC89718.1"/>
    </source>
</evidence>
<accession>A0A1X0NYT4</accession>
<organism evidence="2 3">
    <name type="scientific">Trypanosoma theileri</name>
    <dbReference type="NCBI Taxonomy" id="67003"/>
    <lineage>
        <taxon>Eukaryota</taxon>
        <taxon>Discoba</taxon>
        <taxon>Euglenozoa</taxon>
        <taxon>Kinetoplastea</taxon>
        <taxon>Metakinetoplastina</taxon>
        <taxon>Trypanosomatida</taxon>
        <taxon>Trypanosomatidae</taxon>
        <taxon>Trypanosoma</taxon>
    </lineage>
</organism>
<comment type="caution">
    <text evidence="2">The sequence shown here is derived from an EMBL/GenBank/DDBJ whole genome shotgun (WGS) entry which is preliminary data.</text>
</comment>
<dbReference type="RefSeq" id="XP_028883784.1">
    <property type="nucleotide sequence ID" value="XM_029024961.1"/>
</dbReference>
<dbReference type="EMBL" id="NBCO01000011">
    <property type="protein sequence ID" value="ORC89718.1"/>
    <property type="molecule type" value="Genomic_DNA"/>
</dbReference>
<feature type="region of interest" description="Disordered" evidence="1">
    <location>
        <begin position="1"/>
        <end position="23"/>
    </location>
</feature>
<dbReference type="Proteomes" id="UP000192257">
    <property type="component" value="Unassembled WGS sequence"/>
</dbReference>
<dbReference type="OrthoDB" id="10640437at2759"/>
<proteinExistence type="predicted"/>
<name>A0A1X0NYT4_9TRYP</name>
<dbReference type="GeneID" id="39984741"/>
<evidence type="ECO:0000313" key="3">
    <source>
        <dbReference type="Proteomes" id="UP000192257"/>
    </source>
</evidence>
<feature type="compositionally biased region" description="Polar residues" evidence="1">
    <location>
        <begin position="12"/>
        <end position="23"/>
    </location>
</feature>
<gene>
    <name evidence="2" type="ORF">TM35_000112520</name>
</gene>
<reference evidence="2 3" key="1">
    <citation type="submission" date="2017-03" db="EMBL/GenBank/DDBJ databases">
        <title>An alternative strategy for trypanosome survival in the mammalian bloodstream revealed through genome and transcriptome analysis of the ubiquitous bovine parasite Trypanosoma (Megatrypanum) theileri.</title>
        <authorList>
            <person name="Kelly S."/>
            <person name="Ivens A."/>
            <person name="Mott A."/>
            <person name="O'Neill E."/>
            <person name="Emms D."/>
            <person name="Macleod O."/>
            <person name="Voorheis P."/>
            <person name="Matthews J."/>
            <person name="Matthews K."/>
            <person name="Carrington M."/>
        </authorList>
    </citation>
    <scope>NUCLEOTIDE SEQUENCE [LARGE SCALE GENOMIC DNA]</scope>
    <source>
        <strain evidence="2">Edinburgh</strain>
    </source>
</reference>
<protein>
    <submittedName>
        <fullName evidence="2">Uncharacterized protein</fullName>
    </submittedName>
</protein>
<dbReference type="VEuPathDB" id="TriTrypDB:TM35_000112520"/>
<sequence>MTRAPSGLPSETVPNVNGGSSPLNTVRAQHQLRLEQLRTRLQHHIQNTNSSTQLSNSLELSPSSSADTPYIAEIIELTPTDRCNFRNVDKCMVNNNNNNHNNHNDRADDSEIRDLLLNHPHHTSRGNYSLRMPPVSISHHSPNKQVNVEKNMKVKSDHADLLASLGCGTHILDDMKNLSEYKDRDLFLFHFECTKCLVKESIFIDSNTPCVAYCPFCGSIQS</sequence>
<keyword evidence="3" id="KW-1185">Reference proteome</keyword>
<feature type="region of interest" description="Disordered" evidence="1">
    <location>
        <begin position="46"/>
        <end position="65"/>
    </location>
</feature>
<evidence type="ECO:0000256" key="1">
    <source>
        <dbReference type="SAM" id="MobiDB-lite"/>
    </source>
</evidence>